<gene>
    <name evidence="3" type="ORF">O4G74_09890</name>
</gene>
<feature type="signal peptide" evidence="2">
    <location>
        <begin position="1"/>
        <end position="27"/>
    </location>
</feature>
<evidence type="ECO:0000313" key="3">
    <source>
        <dbReference type="EMBL" id="MCZ4298368.1"/>
    </source>
</evidence>
<evidence type="ECO:0000256" key="2">
    <source>
        <dbReference type="SAM" id="SignalP"/>
    </source>
</evidence>
<evidence type="ECO:0000256" key="1">
    <source>
        <dbReference type="SAM" id="MobiDB-lite"/>
    </source>
</evidence>
<keyword evidence="2" id="KW-0732">Signal</keyword>
<proteinExistence type="predicted"/>
<accession>A0ABT4LXY2</accession>
<dbReference type="Proteomes" id="UP001083770">
    <property type="component" value="Unassembled WGS sequence"/>
</dbReference>
<feature type="compositionally biased region" description="Low complexity" evidence="1">
    <location>
        <begin position="194"/>
        <end position="203"/>
    </location>
</feature>
<reference evidence="3" key="1">
    <citation type="submission" date="2022-12" db="EMBL/GenBank/DDBJ databases">
        <title>Bacterial isolates from different developmental stages of Nematostella vectensis.</title>
        <authorList>
            <person name="Fraune S."/>
        </authorList>
    </citation>
    <scope>NUCLEOTIDE SEQUENCE</scope>
    <source>
        <strain evidence="3">G21632-S1</strain>
    </source>
</reference>
<name>A0ABT4LXY2_9PROT</name>
<sequence>MMKHVMNNRVAALALAALPLTAAQAFADEAPHRDVTAISGALLSVADASFYISVGNDRWRGRDGRYYSNDRYGQRPWQTRQLRRNAVRQCAAVIQRQGYRAGFRDVDIDNDLRVRQIGPRGFVVRFNDVEFEGRRREFYRDVRCTVRRGNVVELAGLPEPGRRGNRGYNRGYNNGHHGYRSHSSTTYGPRGAHTVTTTTATQTPLYGGRGDRGHRGN</sequence>
<protein>
    <recommendedName>
        <fullName evidence="5">Beta/gamma crystallin 'Greek key' domain-containing protein</fullName>
    </recommendedName>
</protein>
<comment type="caution">
    <text evidence="3">The sequence shown here is derived from an EMBL/GenBank/DDBJ whole genome shotgun (WGS) entry which is preliminary data.</text>
</comment>
<dbReference type="EMBL" id="JAPWGW010000003">
    <property type="protein sequence ID" value="MCZ4298368.1"/>
    <property type="molecule type" value="Genomic_DNA"/>
</dbReference>
<evidence type="ECO:0008006" key="5">
    <source>
        <dbReference type="Google" id="ProtNLM"/>
    </source>
</evidence>
<feature type="compositionally biased region" description="Low complexity" evidence="1">
    <location>
        <begin position="166"/>
        <end position="176"/>
    </location>
</feature>
<dbReference type="RefSeq" id="WP_269402445.1">
    <property type="nucleotide sequence ID" value="NZ_JAPWGW010000003.1"/>
</dbReference>
<feature type="chain" id="PRO_5046940784" description="Beta/gamma crystallin 'Greek key' domain-containing protein" evidence="2">
    <location>
        <begin position="28"/>
        <end position="217"/>
    </location>
</feature>
<feature type="region of interest" description="Disordered" evidence="1">
    <location>
        <begin position="162"/>
        <end position="217"/>
    </location>
</feature>
<evidence type="ECO:0000313" key="4">
    <source>
        <dbReference type="Proteomes" id="UP001083770"/>
    </source>
</evidence>
<keyword evidence="4" id="KW-1185">Reference proteome</keyword>
<organism evidence="3 4">
    <name type="scientific">Henriciella marina</name>
    <dbReference type="NCBI Taxonomy" id="453851"/>
    <lineage>
        <taxon>Bacteria</taxon>
        <taxon>Pseudomonadati</taxon>
        <taxon>Pseudomonadota</taxon>
        <taxon>Alphaproteobacteria</taxon>
        <taxon>Hyphomonadales</taxon>
        <taxon>Hyphomonadaceae</taxon>
        <taxon>Henriciella</taxon>
    </lineage>
</organism>